<dbReference type="STRING" id="296587.C1E4Z2"/>
<dbReference type="OrthoDB" id="1879366at2759"/>
<dbReference type="InterPro" id="IPR013149">
    <property type="entry name" value="ADH-like_C"/>
</dbReference>
<feature type="domain" description="Enoyl reductase (ER)" evidence="6">
    <location>
        <begin position="8"/>
        <end position="351"/>
    </location>
</feature>
<comment type="cofactor">
    <cofactor evidence="1 5">
        <name>Zn(2+)</name>
        <dbReference type="ChEBI" id="CHEBI:29105"/>
    </cofactor>
</comment>
<dbReference type="EMBL" id="CP001325">
    <property type="protein sequence ID" value="ACO62799.1"/>
    <property type="molecule type" value="Genomic_DNA"/>
</dbReference>
<evidence type="ECO:0000256" key="5">
    <source>
        <dbReference type="RuleBase" id="RU361277"/>
    </source>
</evidence>
<dbReference type="GO" id="GO:0008270">
    <property type="term" value="F:zinc ion binding"/>
    <property type="evidence" value="ECO:0007669"/>
    <property type="project" value="InterPro"/>
</dbReference>
<dbReference type="FunFam" id="3.40.50.720:FF:000022">
    <property type="entry name" value="Cinnamyl alcohol dehydrogenase"/>
    <property type="match status" value="1"/>
</dbReference>
<protein>
    <recommendedName>
        <fullName evidence="6">Enoyl reductase (ER) domain-containing protein</fullName>
    </recommendedName>
</protein>
<evidence type="ECO:0000256" key="1">
    <source>
        <dbReference type="ARBA" id="ARBA00001947"/>
    </source>
</evidence>
<dbReference type="KEGG" id="mis:MICPUN_69704"/>
<feature type="non-terminal residue" evidence="7">
    <location>
        <position position="1"/>
    </location>
</feature>
<comment type="similarity">
    <text evidence="5">Belongs to the zinc-containing alcohol dehydrogenase family.</text>
</comment>
<keyword evidence="4" id="KW-0560">Oxidoreductase</keyword>
<evidence type="ECO:0000256" key="4">
    <source>
        <dbReference type="ARBA" id="ARBA00023002"/>
    </source>
</evidence>
<evidence type="ECO:0000313" key="7">
    <source>
        <dbReference type="EMBL" id="ACO62799.1"/>
    </source>
</evidence>
<dbReference type="InterPro" id="IPR036291">
    <property type="entry name" value="NAD(P)-bd_dom_sf"/>
</dbReference>
<dbReference type="PROSITE" id="PS00059">
    <property type="entry name" value="ADH_ZINC"/>
    <property type="match status" value="1"/>
</dbReference>
<dbReference type="InterPro" id="IPR013154">
    <property type="entry name" value="ADH-like_N"/>
</dbReference>
<dbReference type="Pfam" id="PF00107">
    <property type="entry name" value="ADH_zinc_N"/>
    <property type="match status" value="1"/>
</dbReference>
<evidence type="ECO:0000259" key="6">
    <source>
        <dbReference type="SMART" id="SM00829"/>
    </source>
</evidence>
<dbReference type="InterPro" id="IPR002328">
    <property type="entry name" value="ADH_Zn_CS"/>
</dbReference>
<dbReference type="OMA" id="EAIFPMV"/>
<dbReference type="CDD" id="cd05283">
    <property type="entry name" value="CAD1"/>
    <property type="match status" value="1"/>
</dbReference>
<reference evidence="7 8" key="1">
    <citation type="journal article" date="2009" name="Science">
        <title>Green evolution and dynamic adaptations revealed by genomes of the marine picoeukaryotes Micromonas.</title>
        <authorList>
            <person name="Worden A.Z."/>
            <person name="Lee J.H."/>
            <person name="Mock T."/>
            <person name="Rouze P."/>
            <person name="Simmons M.P."/>
            <person name="Aerts A.L."/>
            <person name="Allen A.E."/>
            <person name="Cuvelier M.L."/>
            <person name="Derelle E."/>
            <person name="Everett M.V."/>
            <person name="Foulon E."/>
            <person name="Grimwood J."/>
            <person name="Gundlach H."/>
            <person name="Henrissat B."/>
            <person name="Napoli C."/>
            <person name="McDonald S.M."/>
            <person name="Parker M.S."/>
            <person name="Rombauts S."/>
            <person name="Salamov A."/>
            <person name="Von Dassow P."/>
            <person name="Badger J.H."/>
            <person name="Coutinho P.M."/>
            <person name="Demir E."/>
            <person name="Dubchak I."/>
            <person name="Gentemann C."/>
            <person name="Eikrem W."/>
            <person name="Gready J.E."/>
            <person name="John U."/>
            <person name="Lanier W."/>
            <person name="Lindquist E.A."/>
            <person name="Lucas S."/>
            <person name="Mayer K.F."/>
            <person name="Moreau H."/>
            <person name="Not F."/>
            <person name="Otillar R."/>
            <person name="Panaud O."/>
            <person name="Pangilinan J."/>
            <person name="Paulsen I."/>
            <person name="Piegu B."/>
            <person name="Poliakov A."/>
            <person name="Robbens S."/>
            <person name="Schmutz J."/>
            <person name="Toulza E."/>
            <person name="Wyss T."/>
            <person name="Zelensky A."/>
            <person name="Zhou K."/>
            <person name="Armbrust E.V."/>
            <person name="Bhattacharya D."/>
            <person name="Goodenough U.W."/>
            <person name="Van de Peer Y."/>
            <person name="Grigoriev I.V."/>
        </authorList>
    </citation>
    <scope>NUCLEOTIDE SEQUENCE [LARGE SCALE GENOMIC DNA]</scope>
    <source>
        <strain evidence="8">RCC299 / NOUM17</strain>
    </source>
</reference>
<keyword evidence="3 5" id="KW-0862">Zinc</keyword>
<dbReference type="GeneID" id="8243236"/>
<keyword evidence="2 5" id="KW-0479">Metal-binding</keyword>
<organism evidence="7 8">
    <name type="scientific">Micromonas commoda (strain RCC299 / NOUM17 / CCMP2709)</name>
    <name type="common">Picoplanktonic green alga</name>
    <dbReference type="NCBI Taxonomy" id="296587"/>
    <lineage>
        <taxon>Eukaryota</taxon>
        <taxon>Viridiplantae</taxon>
        <taxon>Chlorophyta</taxon>
        <taxon>Mamiellophyceae</taxon>
        <taxon>Mamiellales</taxon>
        <taxon>Mamiellaceae</taxon>
        <taxon>Micromonas</taxon>
    </lineage>
</organism>
<dbReference type="SMART" id="SM00829">
    <property type="entry name" value="PKS_ER"/>
    <property type="match status" value="1"/>
</dbReference>
<dbReference type="SUPFAM" id="SSF51735">
    <property type="entry name" value="NAD(P)-binding Rossmann-fold domains"/>
    <property type="match status" value="1"/>
</dbReference>
<proteinExistence type="inferred from homology"/>
<dbReference type="InParanoid" id="C1E4Z2"/>
<dbReference type="InterPro" id="IPR020843">
    <property type="entry name" value="ER"/>
</dbReference>
<dbReference type="InterPro" id="IPR047109">
    <property type="entry name" value="CAD-like"/>
</dbReference>
<dbReference type="GO" id="GO:0016616">
    <property type="term" value="F:oxidoreductase activity, acting on the CH-OH group of donors, NAD or NADP as acceptor"/>
    <property type="evidence" value="ECO:0007669"/>
    <property type="project" value="InterPro"/>
</dbReference>
<gene>
    <name evidence="7" type="ORF">MICPUN_69704</name>
</gene>
<dbReference type="Pfam" id="PF08240">
    <property type="entry name" value="ADH_N"/>
    <property type="match status" value="1"/>
</dbReference>
<feature type="non-terminal residue" evidence="7">
    <location>
        <position position="357"/>
    </location>
</feature>
<dbReference type="eggNOG" id="KOG0023">
    <property type="taxonomic scope" value="Eukaryota"/>
</dbReference>
<dbReference type="FunCoup" id="C1E4Z2">
    <property type="interactions" value="447"/>
</dbReference>
<name>C1E4Z2_MICCC</name>
<dbReference type="PANTHER" id="PTHR42683">
    <property type="entry name" value="ALDEHYDE REDUCTASE"/>
    <property type="match status" value="1"/>
</dbReference>
<evidence type="ECO:0000256" key="2">
    <source>
        <dbReference type="ARBA" id="ARBA00022723"/>
    </source>
</evidence>
<dbReference type="InterPro" id="IPR011032">
    <property type="entry name" value="GroES-like_sf"/>
</dbReference>
<dbReference type="Gene3D" id="3.90.180.10">
    <property type="entry name" value="Medium-chain alcohol dehydrogenases, catalytic domain"/>
    <property type="match status" value="1"/>
</dbReference>
<dbReference type="AlphaFoldDB" id="C1E4Z2"/>
<evidence type="ECO:0000256" key="3">
    <source>
        <dbReference type="ARBA" id="ARBA00022833"/>
    </source>
</evidence>
<dbReference type="Proteomes" id="UP000002009">
    <property type="component" value="Chromosome 4"/>
</dbReference>
<dbReference type="SUPFAM" id="SSF50129">
    <property type="entry name" value="GroES-like"/>
    <property type="match status" value="1"/>
</dbReference>
<sequence length="357" mass="37691">LACDSAAGDFTIRSMRRRAPNPRDVVIEVKYCGVCHSDLHFAAGQMSGVTGAVQYPMCPGHEIAGVVSEVGRDVTRFEVGDKIGVGCMVDSCGRCAACEAGEEQRCAAGNVATYGGIDKHGRAAQVPEGRQTLGGYTDRFVVHENFGVKIPESYPLELAGPVMCAGVTMYDPINAFGAGMGTRVGVVGLGGLGQFGVKIAKARGCVVTVISQNKSKEAFARRCGADEFVVSSDADDFARHAKTLDLVLNTVPVYHDYAKYRALLVDRGGRQVMLGLHTGFIGALLAGRAVGVKRSTLSGSAIGGVRATQEAMDLCAAHDIRPDVEVVPCTAIHEVYQRLDDANDSGKRYVLDVAGTM</sequence>
<dbReference type="RefSeq" id="XP_002501541.1">
    <property type="nucleotide sequence ID" value="XM_002501495.1"/>
</dbReference>
<keyword evidence="8" id="KW-1185">Reference proteome</keyword>
<evidence type="ECO:0000313" key="8">
    <source>
        <dbReference type="Proteomes" id="UP000002009"/>
    </source>
</evidence>
<accession>C1E4Z2</accession>
<dbReference type="Gene3D" id="3.40.50.720">
    <property type="entry name" value="NAD(P)-binding Rossmann-like Domain"/>
    <property type="match status" value="1"/>
</dbReference>